<protein>
    <submittedName>
        <fullName evidence="1">Chromosome X open reading frame 38</fullName>
    </submittedName>
</protein>
<reference evidence="1" key="1">
    <citation type="submission" date="2025-08" db="UniProtKB">
        <authorList>
            <consortium name="Ensembl"/>
        </authorList>
    </citation>
    <scope>IDENTIFICATION</scope>
</reference>
<evidence type="ECO:0000313" key="2">
    <source>
        <dbReference type="Proteomes" id="UP000694569"/>
    </source>
</evidence>
<dbReference type="GeneTree" id="ENSGT00390000006290"/>
<dbReference type="Pfam" id="PF15112">
    <property type="entry name" value="DUF4559"/>
    <property type="match status" value="1"/>
</dbReference>
<reference evidence="1" key="2">
    <citation type="submission" date="2025-09" db="UniProtKB">
        <authorList>
            <consortium name="Ensembl"/>
        </authorList>
    </citation>
    <scope>IDENTIFICATION</scope>
</reference>
<dbReference type="OrthoDB" id="9934809at2759"/>
<accession>A0A8C5LX06</accession>
<dbReference type="PANTHER" id="PTHR35083:SF1">
    <property type="entry name" value="RGD1565685 PROTEIN"/>
    <property type="match status" value="1"/>
</dbReference>
<evidence type="ECO:0000313" key="1">
    <source>
        <dbReference type="Ensembl" id="ENSLLEP00000006321.1"/>
    </source>
</evidence>
<gene>
    <name evidence="1" type="primary">CXorf38</name>
</gene>
<sequence>MAANGLLIRLNSQGYKNWIKAGQCLLMLKDSLQGFIAAEMRSFHRDLCSRIPAPAVRGAATRCHCRAKGKQFVPGCAVCAEWKKLILHHHNNRNGEIHWENCNPSLWSTNYWEVAKAFMPRGHANKKGPEFCDASALLNLMTACDGFRGYNQSTVREVLSSDWLVEDCFYEVDGHAKEQRPTFEMAHGPATSKYDNIYNVEKLLLQQVLEETYLQIEESGALTEKNLDTLQAIKTFVSDDTALHSFLQADIERLDHLQSKIPALGHGSSCP</sequence>
<proteinExistence type="predicted"/>
<dbReference type="Proteomes" id="UP000694569">
    <property type="component" value="Unplaced"/>
</dbReference>
<keyword evidence="2" id="KW-1185">Reference proteome</keyword>
<name>A0A8C5LX06_9ANUR</name>
<dbReference type="PANTHER" id="PTHR35083">
    <property type="entry name" value="RGD1565685 PROTEIN"/>
    <property type="match status" value="1"/>
</dbReference>
<dbReference type="AlphaFoldDB" id="A0A8C5LX06"/>
<dbReference type="Ensembl" id="ENSLLET00000006586.1">
    <property type="protein sequence ID" value="ENSLLEP00000006321.1"/>
    <property type="gene ID" value="ENSLLEG00000003991.1"/>
</dbReference>
<dbReference type="InterPro" id="IPR027897">
    <property type="entry name" value="DUF4559"/>
</dbReference>
<organism evidence="1 2">
    <name type="scientific">Leptobrachium leishanense</name>
    <name type="common">Leishan spiny toad</name>
    <dbReference type="NCBI Taxonomy" id="445787"/>
    <lineage>
        <taxon>Eukaryota</taxon>
        <taxon>Metazoa</taxon>
        <taxon>Chordata</taxon>
        <taxon>Craniata</taxon>
        <taxon>Vertebrata</taxon>
        <taxon>Euteleostomi</taxon>
        <taxon>Amphibia</taxon>
        <taxon>Batrachia</taxon>
        <taxon>Anura</taxon>
        <taxon>Pelobatoidea</taxon>
        <taxon>Megophryidae</taxon>
        <taxon>Leptobrachium</taxon>
    </lineage>
</organism>